<dbReference type="EMBL" id="JAEPQZ010000020">
    <property type="protein sequence ID" value="KAG2171538.1"/>
    <property type="molecule type" value="Genomic_DNA"/>
</dbReference>
<proteinExistence type="predicted"/>
<organism evidence="2 3">
    <name type="scientific">Mortierella isabellina</name>
    <name type="common">Filamentous fungus</name>
    <name type="synonym">Umbelopsis isabellina</name>
    <dbReference type="NCBI Taxonomy" id="91625"/>
    <lineage>
        <taxon>Eukaryota</taxon>
        <taxon>Fungi</taxon>
        <taxon>Fungi incertae sedis</taxon>
        <taxon>Mucoromycota</taxon>
        <taxon>Mucoromycotina</taxon>
        <taxon>Umbelopsidomycetes</taxon>
        <taxon>Umbelopsidales</taxon>
        <taxon>Umbelopsidaceae</taxon>
        <taxon>Umbelopsis</taxon>
    </lineage>
</organism>
<protein>
    <submittedName>
        <fullName evidence="2">Uncharacterized protein</fullName>
    </submittedName>
</protein>
<name>A0A8H7PCS9_MORIS</name>
<comment type="caution">
    <text evidence="2">The sequence shown here is derived from an EMBL/GenBank/DDBJ whole genome shotgun (WGS) entry which is preliminary data.</text>
</comment>
<gene>
    <name evidence="2" type="ORF">INT43_008264</name>
</gene>
<accession>A0A8H7PCS9</accession>
<dbReference type="OrthoDB" id="2284644at2759"/>
<feature type="region of interest" description="Disordered" evidence="1">
    <location>
        <begin position="15"/>
        <end position="45"/>
    </location>
</feature>
<dbReference type="Proteomes" id="UP000654370">
    <property type="component" value="Unassembled WGS sequence"/>
</dbReference>
<reference evidence="2" key="1">
    <citation type="submission" date="2020-12" db="EMBL/GenBank/DDBJ databases">
        <title>Metabolic potential, ecology and presence of endohyphal bacteria is reflected in genomic diversity of Mucoromycotina.</title>
        <authorList>
            <person name="Muszewska A."/>
            <person name="Okrasinska A."/>
            <person name="Steczkiewicz K."/>
            <person name="Drgas O."/>
            <person name="Orlowska M."/>
            <person name="Perlinska-Lenart U."/>
            <person name="Aleksandrzak-Piekarczyk T."/>
            <person name="Szatraj K."/>
            <person name="Zielenkiewicz U."/>
            <person name="Pilsyk S."/>
            <person name="Malc E."/>
            <person name="Mieczkowski P."/>
            <person name="Kruszewska J.S."/>
            <person name="Biernat P."/>
            <person name="Pawlowska J."/>
        </authorList>
    </citation>
    <scope>NUCLEOTIDE SEQUENCE</scope>
    <source>
        <strain evidence="2">WA0000067209</strain>
    </source>
</reference>
<evidence type="ECO:0000313" key="3">
    <source>
        <dbReference type="Proteomes" id="UP000654370"/>
    </source>
</evidence>
<feature type="region of interest" description="Disordered" evidence="1">
    <location>
        <begin position="62"/>
        <end position="90"/>
    </location>
</feature>
<sequence>MASIKLAKNSLDTLLKARPSSKDTKSNNTADAPSSLKRKQRMALPPTKTGLKKIKHEMRYGHQKNVRSKAKLAESRQNPVGRVHKDEQKAQEKLERNVRYMTSVLKASDTERKLRQQVK</sequence>
<keyword evidence="3" id="KW-1185">Reference proteome</keyword>
<evidence type="ECO:0000313" key="2">
    <source>
        <dbReference type="EMBL" id="KAG2171538.1"/>
    </source>
</evidence>
<dbReference type="AlphaFoldDB" id="A0A8H7PCS9"/>
<evidence type="ECO:0000256" key="1">
    <source>
        <dbReference type="SAM" id="MobiDB-lite"/>
    </source>
</evidence>